<dbReference type="AlphaFoldDB" id="A0AAV7X656"/>
<evidence type="ECO:0000313" key="3">
    <source>
        <dbReference type="Proteomes" id="UP001075354"/>
    </source>
</evidence>
<dbReference type="InterPro" id="IPR055472">
    <property type="entry name" value="DUF7044"/>
</dbReference>
<reference evidence="2" key="1">
    <citation type="submission" date="2022-12" db="EMBL/GenBank/DDBJ databases">
        <title>Chromosome-level genome assembly of the bean flower thrips Megalurothrips usitatus.</title>
        <authorList>
            <person name="Ma L."/>
            <person name="Liu Q."/>
            <person name="Li H."/>
            <person name="Cai W."/>
        </authorList>
    </citation>
    <scope>NUCLEOTIDE SEQUENCE</scope>
    <source>
        <strain evidence="2">Cailab_2022a</strain>
    </source>
</reference>
<dbReference type="EMBL" id="JAPTSV010000015">
    <property type="protein sequence ID" value="KAJ1519878.1"/>
    <property type="molecule type" value="Genomic_DNA"/>
</dbReference>
<protein>
    <recommendedName>
        <fullName evidence="1">DUF7044 domain-containing protein</fullName>
    </recommendedName>
</protein>
<feature type="domain" description="DUF7044" evidence="1">
    <location>
        <begin position="10"/>
        <end position="53"/>
    </location>
</feature>
<sequence>MCCCCCCSSGSANCIRCIHIKPVARNVLQVHTEDISKCYTTEEAAERFCPDESTLRMRSKEILLYSEYK</sequence>
<name>A0AAV7X656_9NEOP</name>
<gene>
    <name evidence="2" type="ORF">ONE63_004119</name>
</gene>
<accession>A0AAV7X656</accession>
<organism evidence="2 3">
    <name type="scientific">Megalurothrips usitatus</name>
    <name type="common">bean blossom thrips</name>
    <dbReference type="NCBI Taxonomy" id="439358"/>
    <lineage>
        <taxon>Eukaryota</taxon>
        <taxon>Metazoa</taxon>
        <taxon>Ecdysozoa</taxon>
        <taxon>Arthropoda</taxon>
        <taxon>Hexapoda</taxon>
        <taxon>Insecta</taxon>
        <taxon>Pterygota</taxon>
        <taxon>Neoptera</taxon>
        <taxon>Paraneoptera</taxon>
        <taxon>Thysanoptera</taxon>
        <taxon>Terebrantia</taxon>
        <taxon>Thripoidea</taxon>
        <taxon>Thripidae</taxon>
        <taxon>Megalurothrips</taxon>
    </lineage>
</organism>
<evidence type="ECO:0000313" key="2">
    <source>
        <dbReference type="EMBL" id="KAJ1519878.1"/>
    </source>
</evidence>
<proteinExistence type="predicted"/>
<comment type="caution">
    <text evidence="2">The sequence shown here is derived from an EMBL/GenBank/DDBJ whole genome shotgun (WGS) entry which is preliminary data.</text>
</comment>
<dbReference type="Pfam" id="PF23071">
    <property type="entry name" value="DUF7044"/>
    <property type="match status" value="1"/>
</dbReference>
<dbReference type="Proteomes" id="UP001075354">
    <property type="component" value="Chromosome 15"/>
</dbReference>
<evidence type="ECO:0000259" key="1">
    <source>
        <dbReference type="Pfam" id="PF23071"/>
    </source>
</evidence>
<keyword evidence="3" id="KW-1185">Reference proteome</keyword>